<dbReference type="GeneID" id="63832541"/>
<comment type="subcellular location">
    <subcellularLocation>
        <location evidence="1">Membrane</location>
        <topology evidence="1">Multi-pass membrane protein</topology>
    </subcellularLocation>
</comment>
<dbReference type="EMBL" id="MU032344">
    <property type="protein sequence ID" value="KAF3769534.1"/>
    <property type="molecule type" value="Genomic_DNA"/>
</dbReference>
<dbReference type="PANTHER" id="PTHR22911:SF6">
    <property type="entry name" value="SOLUTE CARRIER FAMILY 35 MEMBER G1"/>
    <property type="match status" value="1"/>
</dbReference>
<feature type="transmembrane region" description="Helical" evidence="5">
    <location>
        <begin position="108"/>
        <end position="129"/>
    </location>
</feature>
<gene>
    <name evidence="7" type="ORF">M406DRAFT_16560</name>
</gene>
<evidence type="ECO:0000256" key="3">
    <source>
        <dbReference type="ARBA" id="ARBA00022989"/>
    </source>
</evidence>
<feature type="transmembrane region" description="Helical" evidence="5">
    <location>
        <begin position="214"/>
        <end position="235"/>
    </location>
</feature>
<feature type="transmembrane region" description="Helical" evidence="5">
    <location>
        <begin position="242"/>
        <end position="262"/>
    </location>
</feature>
<name>A0A9P5CSE7_CRYP1</name>
<feature type="transmembrane region" description="Helical" evidence="5">
    <location>
        <begin position="268"/>
        <end position="286"/>
    </location>
</feature>
<feature type="transmembrane region" description="Helical" evidence="5">
    <location>
        <begin position="6"/>
        <end position="26"/>
    </location>
</feature>
<sequence>SATYAIIFMLGAQVFSASMNVSIRLLESASTHLHPLQILFVRMSITTLGLTLWLWTQNKPSNILGRRENHSLLYLNLSEATVITFMMPLVASFGGHMLLGSSFSGPEILLSSISLSGVLLVASPDALFAANDMDTTEGESDTASMASRIWAICAGLLGVCGSAAAFLCMSAIGKMENPLTVVNYFAALCTVVSCVALTVLPSLGFQTPGDLWEWLLLLFSGVSGFLMQLLITLSLQAEKSLVAVNMVYTQIVFALALDGVVFHTIPHAVSFVGCGLICGSAVFLAWHK</sequence>
<dbReference type="PANTHER" id="PTHR22911">
    <property type="entry name" value="ACYL-MALONYL CONDENSING ENZYME-RELATED"/>
    <property type="match status" value="1"/>
</dbReference>
<evidence type="ECO:0000313" key="8">
    <source>
        <dbReference type="Proteomes" id="UP000803844"/>
    </source>
</evidence>
<feature type="transmembrane region" description="Helical" evidence="5">
    <location>
        <begin position="149"/>
        <end position="169"/>
    </location>
</feature>
<accession>A0A9P5CSE7</accession>
<dbReference type="RefSeq" id="XP_040780495.1">
    <property type="nucleotide sequence ID" value="XM_040915412.1"/>
</dbReference>
<evidence type="ECO:0000256" key="5">
    <source>
        <dbReference type="SAM" id="Phobius"/>
    </source>
</evidence>
<dbReference type="InterPro" id="IPR000620">
    <property type="entry name" value="EamA_dom"/>
</dbReference>
<feature type="non-terminal residue" evidence="7">
    <location>
        <position position="1"/>
    </location>
</feature>
<evidence type="ECO:0000259" key="6">
    <source>
        <dbReference type="Pfam" id="PF00892"/>
    </source>
</evidence>
<organism evidence="7 8">
    <name type="scientific">Cryphonectria parasitica (strain ATCC 38755 / EP155)</name>
    <dbReference type="NCBI Taxonomy" id="660469"/>
    <lineage>
        <taxon>Eukaryota</taxon>
        <taxon>Fungi</taxon>
        <taxon>Dikarya</taxon>
        <taxon>Ascomycota</taxon>
        <taxon>Pezizomycotina</taxon>
        <taxon>Sordariomycetes</taxon>
        <taxon>Sordariomycetidae</taxon>
        <taxon>Diaporthales</taxon>
        <taxon>Cryphonectriaceae</taxon>
        <taxon>Cryphonectria-Endothia species complex</taxon>
        <taxon>Cryphonectria</taxon>
    </lineage>
</organism>
<dbReference type="Pfam" id="PF00892">
    <property type="entry name" value="EamA"/>
    <property type="match status" value="1"/>
</dbReference>
<feature type="non-terminal residue" evidence="7">
    <location>
        <position position="288"/>
    </location>
</feature>
<protein>
    <recommendedName>
        <fullName evidence="6">EamA domain-containing protein</fullName>
    </recommendedName>
</protein>
<proteinExistence type="predicted"/>
<reference evidence="7" key="1">
    <citation type="journal article" date="2020" name="Phytopathology">
        <title>Genome sequence of the chestnut blight fungus Cryphonectria parasitica EP155: A fundamental resource for an archetypical invasive plant pathogen.</title>
        <authorList>
            <person name="Crouch J.A."/>
            <person name="Dawe A."/>
            <person name="Aerts A."/>
            <person name="Barry K."/>
            <person name="Churchill A.C.L."/>
            <person name="Grimwood J."/>
            <person name="Hillman B."/>
            <person name="Milgroom M.G."/>
            <person name="Pangilinan J."/>
            <person name="Smith M."/>
            <person name="Salamov A."/>
            <person name="Schmutz J."/>
            <person name="Yadav J."/>
            <person name="Grigoriev I.V."/>
            <person name="Nuss D."/>
        </authorList>
    </citation>
    <scope>NUCLEOTIDE SEQUENCE</scope>
    <source>
        <strain evidence="7">EP155</strain>
    </source>
</reference>
<feature type="transmembrane region" description="Helical" evidence="5">
    <location>
        <begin position="38"/>
        <end position="55"/>
    </location>
</feature>
<comment type="caution">
    <text evidence="7">The sequence shown here is derived from an EMBL/GenBank/DDBJ whole genome shotgun (WGS) entry which is preliminary data.</text>
</comment>
<feature type="transmembrane region" description="Helical" evidence="5">
    <location>
        <begin position="181"/>
        <end position="202"/>
    </location>
</feature>
<keyword evidence="2 5" id="KW-0812">Transmembrane</keyword>
<keyword evidence="8" id="KW-1185">Reference proteome</keyword>
<feature type="domain" description="EamA" evidence="6">
    <location>
        <begin position="150"/>
        <end position="284"/>
    </location>
</feature>
<dbReference type="AlphaFoldDB" id="A0A9P5CSE7"/>
<evidence type="ECO:0000256" key="2">
    <source>
        <dbReference type="ARBA" id="ARBA00022692"/>
    </source>
</evidence>
<dbReference type="SUPFAM" id="SSF103481">
    <property type="entry name" value="Multidrug resistance efflux transporter EmrE"/>
    <property type="match status" value="1"/>
</dbReference>
<dbReference type="InterPro" id="IPR037185">
    <property type="entry name" value="EmrE-like"/>
</dbReference>
<evidence type="ECO:0000256" key="1">
    <source>
        <dbReference type="ARBA" id="ARBA00004141"/>
    </source>
</evidence>
<dbReference type="Proteomes" id="UP000803844">
    <property type="component" value="Unassembled WGS sequence"/>
</dbReference>
<evidence type="ECO:0000313" key="7">
    <source>
        <dbReference type="EMBL" id="KAF3769534.1"/>
    </source>
</evidence>
<keyword evidence="3 5" id="KW-1133">Transmembrane helix</keyword>
<keyword evidence="4 5" id="KW-0472">Membrane</keyword>
<dbReference type="OrthoDB" id="306876at2759"/>
<dbReference type="GO" id="GO:0016020">
    <property type="term" value="C:membrane"/>
    <property type="evidence" value="ECO:0007669"/>
    <property type="project" value="UniProtKB-SubCell"/>
</dbReference>
<feature type="transmembrane region" description="Helical" evidence="5">
    <location>
        <begin position="75"/>
        <end position="96"/>
    </location>
</feature>
<evidence type="ECO:0000256" key="4">
    <source>
        <dbReference type="ARBA" id="ARBA00023136"/>
    </source>
</evidence>